<evidence type="ECO:0000313" key="3">
    <source>
        <dbReference type="Proteomes" id="UP000515977"/>
    </source>
</evidence>
<dbReference type="InterPro" id="IPR001608">
    <property type="entry name" value="Ala_racemase_N"/>
</dbReference>
<dbReference type="InterPro" id="IPR051466">
    <property type="entry name" value="D-amino_acid_metab_enzyme"/>
</dbReference>
<evidence type="ECO:0000313" key="2">
    <source>
        <dbReference type="EMBL" id="QNN47417.1"/>
    </source>
</evidence>
<evidence type="ECO:0000259" key="1">
    <source>
        <dbReference type="Pfam" id="PF01168"/>
    </source>
</evidence>
<dbReference type="Proteomes" id="UP000515977">
    <property type="component" value="Chromosome"/>
</dbReference>
<dbReference type="AlphaFoldDB" id="A0A7G9QVP2"/>
<dbReference type="KEGG" id="tbv:H9L17_04520"/>
<reference evidence="2 3" key="1">
    <citation type="submission" date="2020-08" db="EMBL/GenBank/DDBJ databases">
        <title>Genome sequence of Thermomonas brevis KACC 16975T.</title>
        <authorList>
            <person name="Hyun D.-W."/>
            <person name="Bae J.-W."/>
        </authorList>
    </citation>
    <scope>NUCLEOTIDE SEQUENCE [LARGE SCALE GENOMIC DNA]</scope>
    <source>
        <strain evidence="2 3">KACC 16975</strain>
    </source>
</reference>
<name>A0A7G9QVP2_9GAMM</name>
<dbReference type="GO" id="GO:0036088">
    <property type="term" value="P:D-serine catabolic process"/>
    <property type="evidence" value="ECO:0007669"/>
    <property type="project" value="TreeGrafter"/>
</dbReference>
<dbReference type="SUPFAM" id="SSF51419">
    <property type="entry name" value="PLP-binding barrel"/>
    <property type="match status" value="1"/>
</dbReference>
<dbReference type="Gene3D" id="3.20.20.10">
    <property type="entry name" value="Alanine racemase"/>
    <property type="match status" value="1"/>
</dbReference>
<dbReference type="PANTHER" id="PTHR28004:SF2">
    <property type="entry name" value="D-SERINE DEHYDRATASE"/>
    <property type="match status" value="1"/>
</dbReference>
<proteinExistence type="predicted"/>
<gene>
    <name evidence="2" type="ORF">H9L17_04520</name>
</gene>
<feature type="domain" description="Alanine racemase N-terminal" evidence="1">
    <location>
        <begin position="53"/>
        <end position="289"/>
    </location>
</feature>
<dbReference type="CDD" id="cd06814">
    <property type="entry name" value="PLPDE_III_DSD_D-TA_like_3"/>
    <property type="match status" value="1"/>
</dbReference>
<dbReference type="PANTHER" id="PTHR28004">
    <property type="entry name" value="ZGC:162816-RELATED"/>
    <property type="match status" value="1"/>
</dbReference>
<sequence length="423" mass="46969">MKRRNFVLGAMGLGAAALWWKKPGDHGAPYAPYFRALNAELKRNGPMEPAMVVDLDRLDANLDRVARTLRAAGKHYRIVEKSLPSPKLLEYVAGRAGTTRLMSFHQPFLSHDAEFFPGFDVLMGKPLPVRAAAQFYAGLKGAFDPARQLQWLFDTPQRLREYAELARGLGTRMRASLEIDVGLHRGGARDGRELKAMLDVIAAHPQQLEFAGFMGYDAHVGMGVPSVLGSARELLDKAMARYRGFVDVARRDYASLWRDDLTLNSGGSPSYALHAHETVSNDISVGTALLKPTHYDIETLKEHVPAAFIATPVLKKAGPIDLPALDAKSRIFSWWDPNQRETFFIYGGWWLADYESPKGLQFNELFGHSANQEIVTASPGVGLDVDDHVFFRPQISEAVLLQFGDLVVVRGGRIVDRWPVFSA</sequence>
<dbReference type="GO" id="GO:0008721">
    <property type="term" value="F:D-serine ammonia-lyase activity"/>
    <property type="evidence" value="ECO:0007669"/>
    <property type="project" value="TreeGrafter"/>
</dbReference>
<accession>A0A7G9QVP2</accession>
<dbReference type="EMBL" id="CP060711">
    <property type="protein sequence ID" value="QNN47417.1"/>
    <property type="molecule type" value="Genomic_DNA"/>
</dbReference>
<keyword evidence="3" id="KW-1185">Reference proteome</keyword>
<dbReference type="Pfam" id="PF01168">
    <property type="entry name" value="Ala_racemase_N"/>
    <property type="match status" value="1"/>
</dbReference>
<dbReference type="RefSeq" id="WP_187571163.1">
    <property type="nucleotide sequence ID" value="NZ_CP060711.1"/>
</dbReference>
<organism evidence="2 3">
    <name type="scientific">Thermomonas brevis</name>
    <dbReference type="NCBI Taxonomy" id="215691"/>
    <lineage>
        <taxon>Bacteria</taxon>
        <taxon>Pseudomonadati</taxon>
        <taxon>Pseudomonadota</taxon>
        <taxon>Gammaproteobacteria</taxon>
        <taxon>Lysobacterales</taxon>
        <taxon>Lysobacteraceae</taxon>
        <taxon>Thermomonas</taxon>
    </lineage>
</organism>
<protein>
    <submittedName>
        <fullName evidence="2">DSD1 family PLP-dependent enzyme</fullName>
    </submittedName>
</protein>
<dbReference type="InterPro" id="IPR029066">
    <property type="entry name" value="PLP-binding_barrel"/>
</dbReference>